<dbReference type="InterPro" id="IPR006343">
    <property type="entry name" value="DnaB/C_C"/>
</dbReference>
<dbReference type="RefSeq" id="WP_249513748.1">
    <property type="nucleotide sequence ID" value="NZ_CP093366.1"/>
</dbReference>
<evidence type="ECO:0000259" key="2">
    <source>
        <dbReference type="Pfam" id="PF07261"/>
    </source>
</evidence>
<accession>A0ABY4P761</accession>
<name>A0ABY4P761_9LACO</name>
<evidence type="ECO:0000313" key="5">
    <source>
        <dbReference type="Proteomes" id="UP000831495"/>
    </source>
</evidence>
<dbReference type="InterPro" id="IPR053843">
    <property type="entry name" value="DnaD_N"/>
</dbReference>
<dbReference type="NCBIfam" id="TIGR01446">
    <property type="entry name" value="DnaD_dom"/>
    <property type="match status" value="1"/>
</dbReference>
<organism evidence="4 5">
    <name type="scientific">Bombilactobacillus folatiphilus</name>
    <dbReference type="NCBI Taxonomy" id="2923362"/>
    <lineage>
        <taxon>Bacteria</taxon>
        <taxon>Bacillati</taxon>
        <taxon>Bacillota</taxon>
        <taxon>Bacilli</taxon>
        <taxon>Lactobacillales</taxon>
        <taxon>Lactobacillaceae</taxon>
        <taxon>Bombilactobacillus</taxon>
    </lineage>
</organism>
<feature type="domain" description="DnaB/C C-terminal" evidence="2">
    <location>
        <begin position="129"/>
        <end position="201"/>
    </location>
</feature>
<dbReference type="Pfam" id="PF07261">
    <property type="entry name" value="DnaB_2"/>
    <property type="match status" value="1"/>
</dbReference>
<feature type="domain" description="DnaD N-terminal" evidence="3">
    <location>
        <begin position="16"/>
        <end position="109"/>
    </location>
</feature>
<dbReference type="Proteomes" id="UP000831495">
    <property type="component" value="Chromosome"/>
</dbReference>
<evidence type="ECO:0000259" key="3">
    <source>
        <dbReference type="Pfam" id="PF21984"/>
    </source>
</evidence>
<dbReference type="Gene3D" id="1.10.10.630">
    <property type="entry name" value="DnaD domain-like"/>
    <property type="match status" value="1"/>
</dbReference>
<dbReference type="InterPro" id="IPR053162">
    <property type="entry name" value="DnaD"/>
</dbReference>
<evidence type="ECO:0000313" key="4">
    <source>
        <dbReference type="EMBL" id="UQS81482.1"/>
    </source>
</evidence>
<gene>
    <name evidence="4" type="ORF">MOO45_04460</name>
</gene>
<reference evidence="4" key="1">
    <citation type="journal article" date="2022" name="Int. J. Syst. Evol. Microbiol.">
        <title>Apilactobacillus apisilvae sp. nov., Nicolia spurrieriana gen. nov. sp. nov., Bombilactobacillus folatiphilus sp. nov. and Bombilactobacillus thymidiniphilus sp. nov., four new lactic acid bacterial isolates from stingless bees Tetragonula carbonaria and Austroplebeia australis.</title>
        <authorList>
            <person name="Oliphant S.A."/>
            <person name="Watson-Haigh N.S."/>
            <person name="Sumby K.M."/>
            <person name="Gardner J."/>
            <person name="Groom S."/>
            <person name="Jiranek V."/>
        </authorList>
    </citation>
    <scope>NUCLEOTIDE SEQUENCE</scope>
    <source>
        <strain evidence="4">SG4_D2</strain>
    </source>
</reference>
<proteinExistence type="inferred from homology"/>
<protein>
    <submittedName>
        <fullName evidence="4">DnaD domain protein</fullName>
    </submittedName>
</protein>
<comment type="similarity">
    <text evidence="1">Belongs to the DnaB/DnaD family.</text>
</comment>
<dbReference type="EMBL" id="CP093366">
    <property type="protein sequence ID" value="UQS81482.1"/>
    <property type="molecule type" value="Genomic_DNA"/>
</dbReference>
<evidence type="ECO:0000256" key="1">
    <source>
        <dbReference type="ARBA" id="ARBA00093462"/>
    </source>
</evidence>
<dbReference type="Pfam" id="PF21984">
    <property type="entry name" value="DnaD_N"/>
    <property type="match status" value="1"/>
</dbReference>
<dbReference type="SUPFAM" id="SSF158499">
    <property type="entry name" value="DnaD domain-like"/>
    <property type="match status" value="1"/>
</dbReference>
<keyword evidence="5" id="KW-1185">Reference proteome</keyword>
<dbReference type="Gene3D" id="1.10.10.10">
    <property type="entry name" value="Winged helix-like DNA-binding domain superfamily/Winged helix DNA-binding domain"/>
    <property type="match status" value="1"/>
</dbReference>
<dbReference type="InterPro" id="IPR034829">
    <property type="entry name" value="DnaD-like_sf"/>
</dbReference>
<sequence length="208" mass="24207">MAVAARDLLNAGNTTINNILLTQIGQLKMTSEQFLVWVNLRMYQEQGINFPSTHELVQNTGFSEEKLYQILQDLIEQNFIKLISQTRPGTPYQDCYDLTPTYEKLLERDVAQATEPTPSADSNQLQRIFQQIEVEFGRPLSPIEQQVIQGWLTQDHYSVELIQLALKESVLNQVYSLKYIDRILLNWEKHNIKTVAQLQRYKEQQGDY</sequence>
<dbReference type="InterPro" id="IPR036388">
    <property type="entry name" value="WH-like_DNA-bd_sf"/>
</dbReference>
<dbReference type="PANTHER" id="PTHR37293">
    <property type="entry name" value="PHAGE REPLICATION PROTEIN-RELATED"/>
    <property type="match status" value="1"/>
</dbReference>
<dbReference type="PANTHER" id="PTHR37293:SF6">
    <property type="entry name" value="DNA REPLICATION PROTEIN DNAD"/>
    <property type="match status" value="1"/>
</dbReference>